<dbReference type="GO" id="GO:0008664">
    <property type="term" value="F:RNA 2',3'-cyclic 3'-phosphodiesterase activity"/>
    <property type="evidence" value="ECO:0007669"/>
    <property type="project" value="UniProtKB-EC"/>
</dbReference>
<dbReference type="PANTHER" id="PTHR35561">
    <property type="entry name" value="RNA 2',3'-CYCLIC PHOSPHODIESTERASE"/>
    <property type="match status" value="1"/>
</dbReference>
<dbReference type="Proteomes" id="UP000296733">
    <property type="component" value="Chromosome"/>
</dbReference>
<dbReference type="RefSeq" id="WP_103991012.1">
    <property type="nucleotide sequence ID" value="NZ_CP031311.1"/>
</dbReference>
<dbReference type="SUPFAM" id="SSF55144">
    <property type="entry name" value="LigT-like"/>
    <property type="match status" value="1"/>
</dbReference>
<proteinExistence type="inferred from homology"/>
<dbReference type="GeneID" id="39856647"/>
<keyword evidence="5" id="KW-1185">Reference proteome</keyword>
<evidence type="ECO:0000256" key="2">
    <source>
        <dbReference type="HAMAP-Rule" id="MF_01940"/>
    </source>
</evidence>
<dbReference type="Proteomes" id="UP000236740">
    <property type="component" value="Unassembled WGS sequence"/>
</dbReference>
<evidence type="ECO:0000256" key="1">
    <source>
        <dbReference type="ARBA" id="ARBA00022801"/>
    </source>
</evidence>
<dbReference type="KEGG" id="hlm:DV707_01130"/>
<dbReference type="Gene3D" id="3.90.1140.10">
    <property type="entry name" value="Cyclic phosphodiesterase"/>
    <property type="match status" value="1"/>
</dbReference>
<feature type="active site" description="Proton acceptor" evidence="2">
    <location>
        <position position="130"/>
    </location>
</feature>
<dbReference type="GO" id="GO:0016874">
    <property type="term" value="F:ligase activity"/>
    <property type="evidence" value="ECO:0007669"/>
    <property type="project" value="UniProtKB-KW"/>
</dbReference>
<feature type="short sequence motif" description="HXTX 2" evidence="2">
    <location>
        <begin position="130"/>
        <end position="133"/>
    </location>
</feature>
<accession>A0A1H5WMQ7</accession>
<feature type="active site" description="Proton donor" evidence="2">
    <location>
        <position position="39"/>
    </location>
</feature>
<comment type="catalytic activity">
    <reaction evidence="2">
        <text>a 3'-end 2',3'-cyclophospho-ribonucleotide-RNA + H2O = a 3'-end 2'-phospho-ribonucleotide-RNA + H(+)</text>
        <dbReference type="Rhea" id="RHEA:11828"/>
        <dbReference type="Rhea" id="RHEA-COMP:10464"/>
        <dbReference type="Rhea" id="RHEA-COMP:17353"/>
        <dbReference type="ChEBI" id="CHEBI:15377"/>
        <dbReference type="ChEBI" id="CHEBI:15378"/>
        <dbReference type="ChEBI" id="CHEBI:83064"/>
        <dbReference type="ChEBI" id="CHEBI:173113"/>
        <dbReference type="EC" id="3.1.4.58"/>
    </reaction>
</comment>
<evidence type="ECO:0000313" key="5">
    <source>
        <dbReference type="Proteomes" id="UP000236740"/>
    </source>
</evidence>
<keyword evidence="1 2" id="KW-0378">Hydrolase</keyword>
<dbReference type="PANTHER" id="PTHR35561:SF1">
    <property type="entry name" value="RNA 2',3'-CYCLIC PHOSPHODIESTERASE"/>
    <property type="match status" value="1"/>
</dbReference>
<feature type="short sequence motif" description="HXTX 1" evidence="2">
    <location>
        <begin position="39"/>
        <end position="42"/>
    </location>
</feature>
<protein>
    <recommendedName>
        <fullName evidence="2">RNA 2',3'-cyclic phosphodiesterase</fullName>
        <shortName evidence="2">RNA 2',3'-CPDase</shortName>
        <ecNumber evidence="2">3.1.4.58</ecNumber>
    </recommendedName>
</protein>
<evidence type="ECO:0000313" key="6">
    <source>
        <dbReference type="Proteomes" id="UP000296733"/>
    </source>
</evidence>
<dbReference type="EC" id="3.1.4.58" evidence="2"/>
<name>A0A1H5WMQ7_9EURY</name>
<dbReference type="EMBL" id="CP031311">
    <property type="protein sequence ID" value="QCC46390.1"/>
    <property type="molecule type" value="Genomic_DNA"/>
</dbReference>
<reference evidence="3 6" key="2">
    <citation type="journal article" date="2019" name="Nat. Commun.">
        <title>A new type of DNA phosphorothioation-based antiviral system in archaea.</title>
        <authorList>
            <person name="Xiong L."/>
            <person name="Liu S."/>
            <person name="Chen S."/>
            <person name="Xiao Y."/>
            <person name="Zhu B."/>
            <person name="Gao Y."/>
            <person name="Zhang Y."/>
            <person name="Chen B."/>
            <person name="Luo J."/>
            <person name="Deng Z."/>
            <person name="Chen X."/>
            <person name="Wang L."/>
            <person name="Chen S."/>
        </authorList>
    </citation>
    <scope>NUCLEOTIDE SEQUENCE [LARGE SCALE GENOMIC DNA]</scope>
    <source>
        <strain evidence="3 6">CGMCC 1.10331</strain>
    </source>
</reference>
<dbReference type="AlphaFoldDB" id="A0A1H5WMQ7"/>
<comment type="similarity">
    <text evidence="2">Belongs to the 2H phosphoesterase superfamily. ThpR family.</text>
</comment>
<dbReference type="HAMAP" id="MF_01940">
    <property type="entry name" value="RNA_CPDase"/>
    <property type="match status" value="1"/>
</dbReference>
<keyword evidence="4" id="KW-0436">Ligase</keyword>
<comment type="function">
    <text evidence="2">Hydrolyzes RNA 2',3'-cyclic phosphodiester to an RNA 2'-phosphomonoester.</text>
</comment>
<evidence type="ECO:0000313" key="3">
    <source>
        <dbReference type="EMBL" id="QCC46390.1"/>
    </source>
</evidence>
<dbReference type="EMBL" id="FNVN01000001">
    <property type="protein sequence ID" value="SEG00772.1"/>
    <property type="molecule type" value="Genomic_DNA"/>
</dbReference>
<sequence>MRLFVSIDLPDRLAEGVADAQERFADAEGLRFVDPTQAHLTLFFLGDTDPDRVGEIESALERAVADAGVDPFELRVGGFGVFPSPEYISVLWAGVRDGGGAAETTRLHERIEDELTAMGFEADDHAFTPHVTLARMDDARGKDLVQRVVGEIDPDIGAFRVEEVRLTESTLTEDGPEYETVASIGL</sequence>
<dbReference type="InterPro" id="IPR009097">
    <property type="entry name" value="Cyclic_Pdiesterase"/>
</dbReference>
<dbReference type="Pfam" id="PF13563">
    <property type="entry name" value="2_5_RNA_ligase2"/>
    <property type="match status" value="1"/>
</dbReference>
<dbReference type="OrthoDB" id="44091at2157"/>
<dbReference type="NCBIfam" id="TIGR02258">
    <property type="entry name" value="2_5_ligase"/>
    <property type="match status" value="1"/>
</dbReference>
<organism evidence="4 5">
    <name type="scientific">Halobellus limi</name>
    <dbReference type="NCBI Taxonomy" id="699433"/>
    <lineage>
        <taxon>Archaea</taxon>
        <taxon>Methanobacteriati</taxon>
        <taxon>Methanobacteriota</taxon>
        <taxon>Stenosarchaea group</taxon>
        <taxon>Halobacteria</taxon>
        <taxon>Halobacteriales</taxon>
        <taxon>Haloferacaceae</taxon>
        <taxon>Halobellus</taxon>
    </lineage>
</organism>
<reference evidence="4 5" key="1">
    <citation type="submission" date="2016-10" db="EMBL/GenBank/DDBJ databases">
        <authorList>
            <person name="de Groot N.N."/>
        </authorList>
    </citation>
    <scope>NUCLEOTIDE SEQUENCE [LARGE SCALE GENOMIC DNA]</scope>
    <source>
        <strain evidence="4 5">CGMCC 1.10331</strain>
    </source>
</reference>
<gene>
    <name evidence="3" type="primary">thpR</name>
    <name evidence="3" type="ORF">DV707_01130</name>
    <name evidence="4" type="ORF">SAMN04488133_1333</name>
</gene>
<dbReference type="GO" id="GO:0004113">
    <property type="term" value="F:2',3'-cyclic-nucleotide 3'-phosphodiesterase activity"/>
    <property type="evidence" value="ECO:0007669"/>
    <property type="project" value="InterPro"/>
</dbReference>
<evidence type="ECO:0000313" key="4">
    <source>
        <dbReference type="EMBL" id="SEG00772.1"/>
    </source>
</evidence>
<dbReference type="InterPro" id="IPR004175">
    <property type="entry name" value="RNA_CPDase"/>
</dbReference>